<comment type="caution">
    <text evidence="1">The sequence shown here is derived from an EMBL/GenBank/DDBJ whole genome shotgun (WGS) entry which is preliminary data.</text>
</comment>
<protein>
    <submittedName>
        <fullName evidence="1">Uncharacterized protein</fullName>
    </submittedName>
</protein>
<reference evidence="1 2" key="1">
    <citation type="submission" date="2019-03" db="EMBL/GenBank/DDBJ databases">
        <title>First draft genome of Liparis tanakae, snailfish: a comprehensive survey of snailfish specific genes.</title>
        <authorList>
            <person name="Kim W."/>
            <person name="Song I."/>
            <person name="Jeong J.-H."/>
            <person name="Kim D."/>
            <person name="Kim S."/>
            <person name="Ryu S."/>
            <person name="Song J.Y."/>
            <person name="Lee S.K."/>
        </authorList>
    </citation>
    <scope>NUCLEOTIDE SEQUENCE [LARGE SCALE GENOMIC DNA]</scope>
    <source>
        <tissue evidence="1">Muscle</tissue>
    </source>
</reference>
<accession>A0A4Z2EY15</accession>
<organism evidence="1 2">
    <name type="scientific">Liparis tanakae</name>
    <name type="common">Tanaka's snailfish</name>
    <dbReference type="NCBI Taxonomy" id="230148"/>
    <lineage>
        <taxon>Eukaryota</taxon>
        <taxon>Metazoa</taxon>
        <taxon>Chordata</taxon>
        <taxon>Craniata</taxon>
        <taxon>Vertebrata</taxon>
        <taxon>Euteleostomi</taxon>
        <taxon>Actinopterygii</taxon>
        <taxon>Neopterygii</taxon>
        <taxon>Teleostei</taxon>
        <taxon>Neoteleostei</taxon>
        <taxon>Acanthomorphata</taxon>
        <taxon>Eupercaria</taxon>
        <taxon>Perciformes</taxon>
        <taxon>Cottioidei</taxon>
        <taxon>Cottales</taxon>
        <taxon>Liparidae</taxon>
        <taxon>Liparis</taxon>
    </lineage>
</organism>
<proteinExistence type="predicted"/>
<sequence>MSYIYLEEQEADVDPSNQLVVWKVQCTANIMSSMSISMVTMDLMLGPRPSSAFSCSDTCLRTLPACGGRQTLW</sequence>
<dbReference type="Proteomes" id="UP000314294">
    <property type="component" value="Unassembled WGS sequence"/>
</dbReference>
<keyword evidence="2" id="KW-1185">Reference proteome</keyword>
<evidence type="ECO:0000313" key="1">
    <source>
        <dbReference type="EMBL" id="TNN33633.1"/>
    </source>
</evidence>
<gene>
    <name evidence="1" type="ORF">EYF80_056204</name>
</gene>
<dbReference type="EMBL" id="SRLO01002177">
    <property type="protein sequence ID" value="TNN33633.1"/>
    <property type="molecule type" value="Genomic_DNA"/>
</dbReference>
<dbReference type="AlphaFoldDB" id="A0A4Z2EY15"/>
<name>A0A4Z2EY15_9TELE</name>
<evidence type="ECO:0000313" key="2">
    <source>
        <dbReference type="Proteomes" id="UP000314294"/>
    </source>
</evidence>